<evidence type="ECO:0000256" key="4">
    <source>
        <dbReference type="ARBA" id="ARBA00022553"/>
    </source>
</evidence>
<keyword evidence="4" id="KW-0597">Phosphoprotein</keyword>
<evidence type="ECO:0000256" key="6">
    <source>
        <dbReference type="SAM" id="MobiDB-lite"/>
    </source>
</evidence>
<evidence type="ECO:0000259" key="7">
    <source>
        <dbReference type="PROSITE" id="PS50190"/>
    </source>
</evidence>
<dbReference type="Pfam" id="PF16453">
    <property type="entry name" value="IQ_SEC7_PH"/>
    <property type="match status" value="1"/>
</dbReference>
<keyword evidence="5" id="KW-0175">Coiled coil</keyword>
<dbReference type="GO" id="GO:0032012">
    <property type="term" value="P:regulation of ARF protein signal transduction"/>
    <property type="evidence" value="ECO:0007669"/>
    <property type="project" value="InterPro"/>
</dbReference>
<comment type="similarity">
    <text evidence="2">Belongs to the BRAG family.</text>
</comment>
<dbReference type="SMART" id="SM00222">
    <property type="entry name" value="Sec7"/>
    <property type="match status" value="1"/>
</dbReference>
<dbReference type="Ensembl" id="ENSMODT00000080389.1">
    <property type="protein sequence ID" value="ENSMODP00000059817.1"/>
    <property type="gene ID" value="ENSMODG00000008514.4"/>
</dbReference>
<name>A0A5F8HIP7_MONDO</name>
<evidence type="ECO:0000256" key="3">
    <source>
        <dbReference type="ARBA" id="ARBA00022490"/>
    </source>
</evidence>
<keyword evidence="9" id="KW-1185">Reference proteome</keyword>
<feature type="region of interest" description="Disordered" evidence="6">
    <location>
        <begin position="320"/>
        <end position="517"/>
    </location>
</feature>
<feature type="compositionally biased region" description="Basic and acidic residues" evidence="6">
    <location>
        <begin position="374"/>
        <end position="384"/>
    </location>
</feature>
<gene>
    <name evidence="8" type="primary">IQSEC1</name>
</gene>
<dbReference type="Proteomes" id="UP000002280">
    <property type="component" value="Chromosome 6"/>
</dbReference>
<sequence length="1150" mass="129766">MLKLKAFCLDYWQFLCLQPLHGFYKSVEGEAPGSETGTSLDSPSNYHQGPITHSSTLSPDHYDHSAYGLYSVSPGQPQRSRRPKLQHSTSILRKQAEEEAIKRSRSLSESYELSSDLQDKQVEMLERKYGGRLITRHAARTIQTAFRQYQMNKNFERLRSSMSENRMSRRIVLSNMRMQFSFEGPEKVHSSYFEGKQVSVTNDGAKLGSLVQSDCGDIVEPATMKSPAASSDFADAITELEDAFSRQVKSLAESIDDALNCRSLHADEVPPSEPMRSRDLERESCGRELKPALHSVDHRKLDEMTASYSDVTLYIDEEELSPPLPLSQSVDRPSSTESDLRLRSMNSSQEYWSMTHKDDKMDTDTSCRSTPSLERQEQRLRMDHLPLLTIEPPSDSSVDLSDRSERGSLKRQNAYDRSLSNQQGSPKHVSHGIPAKIIPREEPEPRHRPRPIDSHLAINGTANRQSKSESDYSDGDNDSINSTSNSNDTINCSSESSSRDSLREQTLSKQTYHKETRNSWDSPAFSNDVIRKRHYRIGLNLFNKKPEKGVQYLIERGFVPDTPVGVAHFLLQRKGLSRQMIGEFLGNRQKQFNRDVLDCVVDEMDFSAMELDEALRKFQAHIRVQGEAQKVERLIEAFSQRYCICNPGVVRQFRNPDTIFILAFAIILLNTDMYSPNVKPERKMKLEDFVKNLRGVDDGEDIPREMLIGIYERIRKRELKTNEDHVSQVQKVEKLIVGKKPIGSLHHGLGCVLSLPHRRLVCYCRLFEVPDPNKPQKLGLHQREIFLFNDLLVVTKIFQKKKNSVTYSFRQSFSLYGMQVLLFENQYYPNGIRLTSAVPGADIKVLINFNAPNPQDRKKFTDDLRESIAEVQEMEKHRIESELEKQKGVVRPSMSQCSSLKKEPGNGTLSRACLDDSYATGEGLKRSALSSSLRDLSEAGKRGRRSSAGSLDSNMEGSIISSPHMRRRATSTRECPSRPHQTMPNSSSLLGSLFSSKRGKPPPQAHPLSGPPPPPPHPPGISHQQHASHPSSSHHQGPSEGQTQAQVHTHHAQYCHLQQNPPPYHHHHHYHPPQHTQHAHQYHHGPHGGHPPHPPYVAHAHPPHTHPSLPPSHAGHSAHSGHTAHHHGQQSAPPPPTSTKPKHSGISTIV</sequence>
<dbReference type="InterPro" id="IPR000904">
    <property type="entry name" value="Sec7_dom"/>
</dbReference>
<feature type="region of interest" description="Disordered" evidence="6">
    <location>
        <begin position="925"/>
        <end position="1150"/>
    </location>
</feature>
<keyword evidence="3" id="KW-0963">Cytoplasm</keyword>
<dbReference type="FunFam" id="1.10.1000.11:FF:000001">
    <property type="entry name" value="IQ motif and SEC7 domain-containing protein 1"/>
    <property type="match status" value="1"/>
</dbReference>
<feature type="region of interest" description="Disordered" evidence="6">
    <location>
        <begin position="30"/>
        <end position="58"/>
    </location>
</feature>
<accession>A0A5F8HIP7</accession>
<evidence type="ECO:0000256" key="5">
    <source>
        <dbReference type="ARBA" id="ARBA00023054"/>
    </source>
</evidence>
<feature type="compositionally biased region" description="Low complexity" evidence="6">
    <location>
        <begin position="986"/>
        <end position="996"/>
    </location>
</feature>
<proteinExistence type="inferred from homology"/>
<dbReference type="CDD" id="cd00171">
    <property type="entry name" value="Sec7"/>
    <property type="match status" value="1"/>
</dbReference>
<dbReference type="GeneTree" id="ENSGT00940000156915"/>
<feature type="compositionally biased region" description="Polar residues" evidence="6">
    <location>
        <begin position="947"/>
        <end position="961"/>
    </location>
</feature>
<dbReference type="SUPFAM" id="SSF48425">
    <property type="entry name" value="Sec7 domain"/>
    <property type="match status" value="1"/>
</dbReference>
<dbReference type="FunFam" id="2.30.29.30:FF:000004">
    <property type="entry name" value="IQ motif and SEC7 domain-containing protein 1"/>
    <property type="match status" value="1"/>
</dbReference>
<feature type="compositionally biased region" description="Basic and acidic residues" evidence="6">
    <location>
        <begin position="355"/>
        <end position="365"/>
    </location>
</feature>
<dbReference type="Gene3D" id="1.10.220.20">
    <property type="match status" value="1"/>
</dbReference>
<dbReference type="FunFam" id="1.10.220.20:FF:000001">
    <property type="entry name" value="IQ motif and SEC7 domain-containing protein 1"/>
    <property type="match status" value="1"/>
</dbReference>
<feature type="compositionally biased region" description="Low complexity" evidence="6">
    <location>
        <begin position="1022"/>
        <end position="1047"/>
    </location>
</feature>
<dbReference type="PANTHER" id="PTHR10663">
    <property type="entry name" value="GUANYL-NUCLEOTIDE EXCHANGE FACTOR"/>
    <property type="match status" value="1"/>
</dbReference>
<reference evidence="8" key="3">
    <citation type="submission" date="2025-09" db="UniProtKB">
        <authorList>
            <consortium name="Ensembl"/>
        </authorList>
    </citation>
    <scope>IDENTIFICATION</scope>
</reference>
<dbReference type="PROSITE" id="PS50096">
    <property type="entry name" value="IQ"/>
    <property type="match status" value="1"/>
</dbReference>
<dbReference type="InterPro" id="IPR011993">
    <property type="entry name" value="PH-like_dom_sf"/>
</dbReference>
<feature type="compositionally biased region" description="Pro residues" evidence="6">
    <location>
        <begin position="1001"/>
        <end position="1019"/>
    </location>
</feature>
<feature type="compositionally biased region" description="Polar residues" evidence="6">
    <location>
        <begin position="35"/>
        <end position="58"/>
    </location>
</feature>
<evidence type="ECO:0000256" key="1">
    <source>
        <dbReference type="ARBA" id="ARBA00004496"/>
    </source>
</evidence>
<evidence type="ECO:0000313" key="9">
    <source>
        <dbReference type="Proteomes" id="UP000002280"/>
    </source>
</evidence>
<feature type="domain" description="SEC7" evidence="7">
    <location>
        <begin position="524"/>
        <end position="717"/>
    </location>
</feature>
<protein>
    <submittedName>
        <fullName evidence="8">IQ motif and Sec7 domain ArfGEF 1</fullName>
    </submittedName>
</protein>
<organism evidence="8 9">
    <name type="scientific">Monodelphis domestica</name>
    <name type="common">Gray short-tailed opossum</name>
    <dbReference type="NCBI Taxonomy" id="13616"/>
    <lineage>
        <taxon>Eukaryota</taxon>
        <taxon>Metazoa</taxon>
        <taxon>Chordata</taxon>
        <taxon>Craniata</taxon>
        <taxon>Vertebrata</taxon>
        <taxon>Euteleostomi</taxon>
        <taxon>Mammalia</taxon>
        <taxon>Metatheria</taxon>
        <taxon>Didelphimorphia</taxon>
        <taxon>Didelphidae</taxon>
        <taxon>Monodelphis</taxon>
    </lineage>
</organism>
<dbReference type="InterPro" id="IPR035999">
    <property type="entry name" value="Sec7_dom_sf"/>
</dbReference>
<feature type="region of interest" description="Disordered" evidence="6">
    <location>
        <begin position="71"/>
        <end position="90"/>
    </location>
</feature>
<dbReference type="Bgee" id="ENSMODG00000008514">
    <property type="expression patterns" value="Expressed in cerebellum and 17 other cell types or tissues"/>
</dbReference>
<feature type="compositionally biased region" description="Basic and acidic residues" evidence="6">
    <location>
        <begin position="438"/>
        <end position="453"/>
    </location>
</feature>
<dbReference type="SUPFAM" id="SSF50729">
    <property type="entry name" value="PH domain-like"/>
    <property type="match status" value="1"/>
</dbReference>
<dbReference type="Gene3D" id="1.10.1000.11">
    <property type="entry name" value="Arf Nucleotide-binding Site Opener,domain 2"/>
    <property type="match status" value="1"/>
</dbReference>
<feature type="compositionally biased region" description="Basic residues" evidence="6">
    <location>
        <begin position="1064"/>
        <end position="1087"/>
    </location>
</feature>
<dbReference type="PROSITE" id="PS50190">
    <property type="entry name" value="SEC7"/>
    <property type="match status" value="1"/>
</dbReference>
<evidence type="ECO:0000313" key="8">
    <source>
        <dbReference type="Ensembl" id="ENSMODP00000059817.1"/>
    </source>
</evidence>
<feature type="region of interest" description="Disordered" evidence="6">
    <location>
        <begin position="884"/>
        <end position="912"/>
    </location>
</feature>
<reference evidence="8 9" key="1">
    <citation type="journal article" date="2007" name="Nature">
        <title>Genome of the marsupial Monodelphis domestica reveals innovation in non-coding sequences.</title>
        <authorList>
            <person name="Mikkelsen T.S."/>
            <person name="Wakefield M.J."/>
            <person name="Aken B."/>
            <person name="Amemiya C.T."/>
            <person name="Chang J.L."/>
            <person name="Duke S."/>
            <person name="Garber M."/>
            <person name="Gentles A.J."/>
            <person name="Goodstadt L."/>
            <person name="Heger A."/>
            <person name="Jurka J."/>
            <person name="Kamal M."/>
            <person name="Mauceli E."/>
            <person name="Searle S.M."/>
            <person name="Sharpe T."/>
            <person name="Baker M.L."/>
            <person name="Batzer M.A."/>
            <person name="Benos P.V."/>
            <person name="Belov K."/>
            <person name="Clamp M."/>
            <person name="Cook A."/>
            <person name="Cuff J."/>
            <person name="Das R."/>
            <person name="Davidow L."/>
            <person name="Deakin J.E."/>
            <person name="Fazzari M.J."/>
            <person name="Glass J.L."/>
            <person name="Grabherr M."/>
            <person name="Greally J.M."/>
            <person name="Gu W."/>
            <person name="Hore T.A."/>
            <person name="Huttley G.A."/>
            <person name="Kleber M."/>
            <person name="Jirtle R.L."/>
            <person name="Koina E."/>
            <person name="Lee J.T."/>
            <person name="Mahony S."/>
            <person name="Marra M.A."/>
            <person name="Miller R.D."/>
            <person name="Nicholls R.D."/>
            <person name="Oda M."/>
            <person name="Papenfuss A.T."/>
            <person name="Parra Z.E."/>
            <person name="Pollock D.D."/>
            <person name="Ray D.A."/>
            <person name="Schein J.E."/>
            <person name="Speed T.P."/>
            <person name="Thompson K."/>
            <person name="VandeBerg J.L."/>
            <person name="Wade C.M."/>
            <person name="Walker J.A."/>
            <person name="Waters P.D."/>
            <person name="Webber C."/>
            <person name="Weidman J.R."/>
            <person name="Xie X."/>
            <person name="Zody M.C."/>
            <person name="Baldwin J."/>
            <person name="Abdouelleil A."/>
            <person name="Abdulkadir J."/>
            <person name="Abebe A."/>
            <person name="Abera B."/>
            <person name="Abreu J."/>
            <person name="Acer S.C."/>
            <person name="Aftuck L."/>
            <person name="Alexander A."/>
            <person name="An P."/>
            <person name="Anderson E."/>
            <person name="Anderson S."/>
            <person name="Arachi H."/>
            <person name="Azer M."/>
            <person name="Bachantsang P."/>
            <person name="Barry A."/>
            <person name="Bayul T."/>
            <person name="Berlin A."/>
            <person name="Bessette D."/>
            <person name="Bloom T."/>
            <person name="Bloom T."/>
            <person name="Boguslavskiy L."/>
            <person name="Bonnet C."/>
            <person name="Boukhgalter B."/>
            <person name="Bourzgui I."/>
            <person name="Brown A."/>
            <person name="Cahill P."/>
            <person name="Channer S."/>
            <person name="Cheshatsang Y."/>
            <person name="Chuda L."/>
            <person name="Citroen M."/>
            <person name="Collymore A."/>
            <person name="Cooke P."/>
            <person name="Costello M."/>
            <person name="D'Aco K."/>
            <person name="Daza R."/>
            <person name="De Haan G."/>
            <person name="DeGray S."/>
            <person name="DeMaso C."/>
            <person name="Dhargay N."/>
            <person name="Dooley K."/>
            <person name="Dooley E."/>
            <person name="Doricent M."/>
            <person name="Dorje P."/>
            <person name="Dorjee K."/>
            <person name="Dupes A."/>
            <person name="Elong R."/>
            <person name="Falk J."/>
            <person name="Farina A."/>
            <person name="Faro S."/>
            <person name="Ferguson D."/>
            <person name="Fisher S."/>
            <person name="Foley C.D."/>
            <person name="Franke A."/>
            <person name="Friedrich D."/>
            <person name="Gadbois L."/>
            <person name="Gearin G."/>
            <person name="Gearin C.R."/>
            <person name="Giannoukos G."/>
            <person name="Goode T."/>
            <person name="Graham J."/>
            <person name="Grandbois E."/>
            <person name="Grewal S."/>
            <person name="Gyaltsen K."/>
            <person name="Hafez N."/>
            <person name="Hagos B."/>
            <person name="Hall J."/>
            <person name="Henson C."/>
            <person name="Hollinger A."/>
            <person name="Honan T."/>
            <person name="Huard M.D."/>
            <person name="Hughes L."/>
            <person name="Hurhula B."/>
            <person name="Husby M.E."/>
            <person name="Kamat A."/>
            <person name="Kanga B."/>
            <person name="Kashin S."/>
            <person name="Khazanovich D."/>
            <person name="Kisner P."/>
            <person name="Lance K."/>
            <person name="Lara M."/>
            <person name="Lee W."/>
            <person name="Lennon N."/>
            <person name="Letendre F."/>
            <person name="LeVine R."/>
            <person name="Lipovsky A."/>
            <person name="Liu X."/>
            <person name="Liu J."/>
            <person name="Liu S."/>
            <person name="Lokyitsang T."/>
            <person name="Lokyitsang Y."/>
            <person name="Lubonja R."/>
            <person name="Lui A."/>
            <person name="MacDonald P."/>
            <person name="Magnisalis V."/>
            <person name="Maru K."/>
            <person name="Matthews C."/>
            <person name="McCusker W."/>
            <person name="McDonough S."/>
            <person name="Mehta T."/>
            <person name="Meldrim J."/>
            <person name="Meneus L."/>
            <person name="Mihai O."/>
            <person name="Mihalev A."/>
            <person name="Mihova T."/>
            <person name="Mittelman R."/>
            <person name="Mlenga V."/>
            <person name="Montmayeur A."/>
            <person name="Mulrain L."/>
            <person name="Navidi A."/>
            <person name="Naylor J."/>
            <person name="Negash T."/>
            <person name="Nguyen T."/>
            <person name="Nguyen N."/>
            <person name="Nicol R."/>
            <person name="Norbu C."/>
            <person name="Norbu N."/>
            <person name="Novod N."/>
            <person name="O'Neill B."/>
            <person name="Osman S."/>
            <person name="Markiewicz E."/>
            <person name="Oyono O.L."/>
            <person name="Patti C."/>
            <person name="Phunkhang P."/>
            <person name="Pierre F."/>
            <person name="Priest M."/>
            <person name="Raghuraman S."/>
            <person name="Rege F."/>
            <person name="Reyes R."/>
            <person name="Rise C."/>
            <person name="Rogov P."/>
            <person name="Ross K."/>
            <person name="Ryan E."/>
            <person name="Settipalli S."/>
            <person name="Shea T."/>
            <person name="Sherpa N."/>
            <person name="Shi L."/>
            <person name="Shih D."/>
            <person name="Sparrow T."/>
            <person name="Spaulding J."/>
            <person name="Stalker J."/>
            <person name="Stange-Thomann N."/>
            <person name="Stavropoulos S."/>
            <person name="Stone C."/>
            <person name="Strader C."/>
            <person name="Tesfaye S."/>
            <person name="Thomson T."/>
            <person name="Thoulutsang Y."/>
            <person name="Thoulutsang D."/>
            <person name="Topham K."/>
            <person name="Topping I."/>
            <person name="Tsamla T."/>
            <person name="Vassiliev H."/>
            <person name="Vo A."/>
            <person name="Wangchuk T."/>
            <person name="Wangdi T."/>
            <person name="Weiand M."/>
            <person name="Wilkinson J."/>
            <person name="Wilson A."/>
            <person name="Yadav S."/>
            <person name="Young G."/>
            <person name="Yu Q."/>
            <person name="Zembek L."/>
            <person name="Zhong D."/>
            <person name="Zimmer A."/>
            <person name="Zwirko Z."/>
            <person name="Jaffe D.B."/>
            <person name="Alvarez P."/>
            <person name="Brockman W."/>
            <person name="Butler J."/>
            <person name="Chin C."/>
            <person name="Gnerre S."/>
            <person name="MacCallum I."/>
            <person name="Graves J.A."/>
            <person name="Ponting C.P."/>
            <person name="Breen M."/>
            <person name="Samollow P.B."/>
            <person name="Lander E.S."/>
            <person name="Lindblad-Toh K."/>
        </authorList>
    </citation>
    <scope>NUCLEOTIDE SEQUENCE [LARGE SCALE GENOMIC DNA]</scope>
</reference>
<dbReference type="Pfam" id="PF01369">
    <property type="entry name" value="Sec7"/>
    <property type="match status" value="1"/>
</dbReference>
<dbReference type="GO" id="GO:0005085">
    <property type="term" value="F:guanyl-nucleotide exchange factor activity"/>
    <property type="evidence" value="ECO:0007669"/>
    <property type="project" value="InterPro"/>
</dbReference>
<evidence type="ECO:0000256" key="2">
    <source>
        <dbReference type="ARBA" id="ARBA00006248"/>
    </source>
</evidence>
<dbReference type="InterPro" id="IPR033742">
    <property type="entry name" value="IQSEC_PH"/>
</dbReference>
<dbReference type="Gene3D" id="2.30.29.30">
    <property type="entry name" value="Pleckstrin-homology domain (PH domain)/Phosphotyrosine-binding domain (PTB)"/>
    <property type="match status" value="1"/>
</dbReference>
<reference evidence="8" key="2">
    <citation type="submission" date="2025-08" db="UniProtKB">
        <authorList>
            <consortium name="Ensembl"/>
        </authorList>
    </citation>
    <scope>IDENTIFICATION</scope>
</reference>
<dbReference type="PANTHER" id="PTHR10663:SF327">
    <property type="entry name" value="IQ MOTIF AND SEC7 DOMAIN-CONTAINING PROTEIN 1"/>
    <property type="match status" value="1"/>
</dbReference>
<comment type="subcellular location">
    <subcellularLocation>
        <location evidence="1">Cytoplasm</location>
    </subcellularLocation>
</comment>
<feature type="compositionally biased region" description="Low complexity" evidence="6">
    <location>
        <begin position="1111"/>
        <end position="1121"/>
    </location>
</feature>
<feature type="compositionally biased region" description="Polar residues" evidence="6">
    <location>
        <begin position="326"/>
        <end position="337"/>
    </location>
</feature>
<dbReference type="AlphaFoldDB" id="A0A5F8HIP7"/>
<dbReference type="CDD" id="cd13318">
    <property type="entry name" value="PH_IQSEC"/>
    <property type="match status" value="1"/>
</dbReference>
<feature type="compositionally biased region" description="Low complexity" evidence="6">
    <location>
        <begin position="478"/>
        <end position="496"/>
    </location>
</feature>
<dbReference type="GO" id="GO:0005737">
    <property type="term" value="C:cytoplasm"/>
    <property type="evidence" value="ECO:0007669"/>
    <property type="project" value="UniProtKB-SubCell"/>
</dbReference>
<dbReference type="InterPro" id="IPR023394">
    <property type="entry name" value="Sec7_C_sf"/>
</dbReference>